<feature type="region of interest" description="Disordered" evidence="2">
    <location>
        <begin position="888"/>
        <end position="912"/>
    </location>
</feature>
<dbReference type="EMBL" id="LFZN01000009">
    <property type="protein sequence ID" value="KXT05882.1"/>
    <property type="molecule type" value="Genomic_DNA"/>
</dbReference>
<dbReference type="Gene3D" id="1.25.40.10">
    <property type="entry name" value="Tetratricopeptide repeat domain"/>
    <property type="match status" value="2"/>
</dbReference>
<comment type="caution">
    <text evidence="4">The sequence shown here is derived from an EMBL/GenBank/DDBJ whole genome shotgun (WGS) entry which is preliminary data.</text>
</comment>
<evidence type="ECO:0000259" key="3">
    <source>
        <dbReference type="Pfam" id="PF23276"/>
    </source>
</evidence>
<evidence type="ECO:0000256" key="2">
    <source>
        <dbReference type="SAM" id="MobiDB-lite"/>
    </source>
</evidence>
<dbReference type="PROSITE" id="PS51257">
    <property type="entry name" value="PROKAR_LIPOPROTEIN"/>
    <property type="match status" value="1"/>
</dbReference>
<evidence type="ECO:0000313" key="4">
    <source>
        <dbReference type="EMBL" id="KXT05882.1"/>
    </source>
</evidence>
<name>A0A139HU60_9PEZI</name>
<proteinExistence type="predicted"/>
<evidence type="ECO:0000313" key="5">
    <source>
        <dbReference type="Proteomes" id="UP000070133"/>
    </source>
</evidence>
<keyword evidence="5" id="KW-1185">Reference proteome</keyword>
<sequence>MERSRLLELPTELRLEIFEHLLQNHGSLTVGGCYNPSFLQFSVPPAIFGGDVKLTQAQQPAITQVSRQLRNETLALFYRQNRFLLALHYRKARIEVSKFLDIAERSKEIASNLLKITIKHRFGILDFRGTIDFDFRTFSILGPHLWYNSIPPIYIKQIEDIVDDARQAERSNFLIVDTLRRLVEAALRASIASLKYPGVSKVEDELSSNESPSTGPDIQHSAGDCLLLELPKELRLLVLEHYLDTVPTLVKLEQYHSIYSDRRYWQPPLALANAQLRAEILPLFYRRCRFHLQDFNEDGDCEVETFLARTEGYQALHENIRIVVLLGFILHSGRWLGEFDLGSFKLKVDRHWKHEMEGAYSGMIEDLEEDETEFIYGRLRVAAAKGHAKECRYLAEYLVKERGEKPNLQIYNALIAVNVNNEAGAAWRVSELLEEMRADGLQPDVGTCHAALKVLSIHLDHLLRSDILEYMGKKWYQLSEDGVHDVVAGLFRDALFEQALLRLDKMRQDQMHVEPWLYDMAVFMLCEAGEVEEAYRIMRMRYNLGERNLRRSVWSFLLDKASEYRHHDATTFVWSCQVNPGYLNPSSGICMNVLATAAQVGDAATATEVFTHLSKRGTVYKPIHFELLIQAYLSAKPPDANRAMSILTIMPMEKLEPTIAQTRALFLYLRDKPDLLRDALLTLRELHQQGRKISIAVLNLLIECYVEQKNLDEAMKVYKLVHTFAPMSQGAQKSFANVETFNLLLKGCRTSNPPDAQSASFLVSELLALRVMPTSMTYDRLILVFVEAGKTALRTAKSSSDPAHTKQQHDLGRQMLDWSFRHFTDMQPLGWMPRFGTLEALAIELANAGDDRCWDVLQVAEDEGNKVEGFEQKGKWARRNVEQAWEKYLDEKEGGRAEQEQEQEQEQQSSAG</sequence>
<dbReference type="InterPro" id="IPR057027">
    <property type="entry name" value="TPR_mt"/>
</dbReference>
<evidence type="ECO:0000256" key="1">
    <source>
        <dbReference type="ARBA" id="ARBA00022737"/>
    </source>
</evidence>
<reference evidence="4 5" key="1">
    <citation type="submission" date="2015-07" db="EMBL/GenBank/DDBJ databases">
        <title>Comparative genomics of the Sigatoka disease complex on banana suggests a link between parallel evolutionary changes in Pseudocercospora fijiensis and Pseudocercospora eumusae and increased virulence on the banana host.</title>
        <authorList>
            <person name="Chang T.-C."/>
            <person name="Salvucci A."/>
            <person name="Crous P.W."/>
            <person name="Stergiopoulos I."/>
        </authorList>
    </citation>
    <scope>NUCLEOTIDE SEQUENCE [LARGE SCALE GENOMIC DNA]</scope>
    <source>
        <strain evidence="4 5">CBS 114824</strain>
    </source>
</reference>
<keyword evidence="1" id="KW-0677">Repeat</keyword>
<feature type="domain" description="Pentatricopeptide repeat-containing protein-mitochondrial" evidence="3">
    <location>
        <begin position="587"/>
        <end position="719"/>
    </location>
</feature>
<dbReference type="STRING" id="321146.A0A139HU60"/>
<protein>
    <recommendedName>
        <fullName evidence="3">Pentatricopeptide repeat-containing protein-mitochondrial domain-containing protein</fullName>
    </recommendedName>
</protein>
<dbReference type="AlphaFoldDB" id="A0A139HU60"/>
<accession>A0A139HU60</accession>
<dbReference type="Proteomes" id="UP000070133">
    <property type="component" value="Unassembled WGS sequence"/>
</dbReference>
<dbReference type="Pfam" id="PF23276">
    <property type="entry name" value="TPR_24"/>
    <property type="match status" value="1"/>
</dbReference>
<dbReference type="InterPro" id="IPR011990">
    <property type="entry name" value="TPR-like_helical_dom_sf"/>
</dbReference>
<feature type="compositionally biased region" description="Basic and acidic residues" evidence="2">
    <location>
        <begin position="888"/>
        <end position="899"/>
    </location>
</feature>
<dbReference type="OrthoDB" id="747253at2759"/>
<gene>
    <name evidence="4" type="ORF">AC578_349</name>
</gene>
<dbReference type="PANTHER" id="PTHR47447">
    <property type="entry name" value="OS03G0856100 PROTEIN"/>
    <property type="match status" value="1"/>
</dbReference>
<dbReference type="PANTHER" id="PTHR47447:SF28">
    <property type="entry name" value="PENTACOTRIPEPTIDE-REPEAT REGION OF PRORP DOMAIN-CONTAINING PROTEIN"/>
    <property type="match status" value="1"/>
</dbReference>
<organism evidence="4 5">
    <name type="scientific">Pseudocercospora eumusae</name>
    <dbReference type="NCBI Taxonomy" id="321146"/>
    <lineage>
        <taxon>Eukaryota</taxon>
        <taxon>Fungi</taxon>
        <taxon>Dikarya</taxon>
        <taxon>Ascomycota</taxon>
        <taxon>Pezizomycotina</taxon>
        <taxon>Dothideomycetes</taxon>
        <taxon>Dothideomycetidae</taxon>
        <taxon>Mycosphaerellales</taxon>
        <taxon>Mycosphaerellaceae</taxon>
        <taxon>Pseudocercospora</taxon>
    </lineage>
</organism>